<dbReference type="Proteomes" id="UP000011721">
    <property type="component" value="Chromosome"/>
</dbReference>
<sequence length="385" mass="40731">MGGLIFLAGLFFLNFTSRVIFSPLLPLIEQEMGIDHVQSGAFFLFISAGYFLSILSSGFVSSRINHKNTIVLSSLALGLALFLLGGCSTLFTLQAGLFVLGLGAGLYFPSGLATIVHLVPSAYLSRGMAIHELAPNLGFVAAPLICDLFLKYLPWRYGLALLGLLIIGIGVVYGLSSHGCKERGRAPDLSATTVFFKMPLFWAMVALFSLAICSTLGIYAMAPLFLVNDHGMDPGRANSLLAISRIASIFMPLAGGWFGDRYGRQLVMALVLLVTGLLTVAMAMVGDGVWLMTLVVAQPIVAVCFYPAGFAVLSKLGAVQYGNLSVSLCLPLAFLIGGGLMPTFIGFVGDLYSISSGIILVGSLMVLGGATSLFVALTNEKKMLV</sequence>
<gene>
    <name evidence="8" type="ordered locus">UWK_02670</name>
</gene>
<feature type="transmembrane region" description="Helical" evidence="6">
    <location>
        <begin position="325"/>
        <end position="348"/>
    </location>
</feature>
<feature type="transmembrane region" description="Helical" evidence="6">
    <location>
        <begin position="159"/>
        <end position="179"/>
    </location>
</feature>
<name>M1PS69_DESSD</name>
<feature type="transmembrane region" description="Helical" evidence="6">
    <location>
        <begin position="242"/>
        <end position="259"/>
    </location>
</feature>
<dbReference type="eggNOG" id="COG2814">
    <property type="taxonomic scope" value="Bacteria"/>
</dbReference>
<dbReference type="PANTHER" id="PTHR43124">
    <property type="entry name" value="PURINE EFFLUX PUMP PBUE"/>
    <property type="match status" value="1"/>
</dbReference>
<evidence type="ECO:0000313" key="9">
    <source>
        <dbReference type="Proteomes" id="UP000011721"/>
    </source>
</evidence>
<evidence type="ECO:0000256" key="5">
    <source>
        <dbReference type="ARBA" id="ARBA00023136"/>
    </source>
</evidence>
<proteinExistence type="predicted"/>
<keyword evidence="9" id="KW-1185">Reference proteome</keyword>
<keyword evidence="5 6" id="KW-0472">Membrane</keyword>
<evidence type="ECO:0000259" key="7">
    <source>
        <dbReference type="PROSITE" id="PS50850"/>
    </source>
</evidence>
<evidence type="ECO:0000256" key="6">
    <source>
        <dbReference type="SAM" id="Phobius"/>
    </source>
</evidence>
<dbReference type="STRING" id="1167006.UWK_02670"/>
<feature type="transmembrane region" description="Helical" evidence="6">
    <location>
        <begin position="200"/>
        <end position="222"/>
    </location>
</feature>
<organism evidence="8 9">
    <name type="scientific">Desulfocapsa sulfexigens (strain DSM 10523 / SB164P1)</name>
    <dbReference type="NCBI Taxonomy" id="1167006"/>
    <lineage>
        <taxon>Bacteria</taxon>
        <taxon>Pseudomonadati</taxon>
        <taxon>Thermodesulfobacteriota</taxon>
        <taxon>Desulfobulbia</taxon>
        <taxon>Desulfobulbales</taxon>
        <taxon>Desulfocapsaceae</taxon>
        <taxon>Desulfocapsa</taxon>
    </lineage>
</organism>
<protein>
    <submittedName>
        <fullName evidence="8">Sugar phosphate permease</fullName>
    </submittedName>
</protein>
<dbReference type="InterPro" id="IPR050189">
    <property type="entry name" value="MFS_Efflux_Transporters"/>
</dbReference>
<dbReference type="SUPFAM" id="SSF103473">
    <property type="entry name" value="MFS general substrate transporter"/>
    <property type="match status" value="1"/>
</dbReference>
<evidence type="ECO:0000256" key="3">
    <source>
        <dbReference type="ARBA" id="ARBA00022692"/>
    </source>
</evidence>
<dbReference type="PROSITE" id="PS50850">
    <property type="entry name" value="MFS"/>
    <property type="match status" value="1"/>
</dbReference>
<accession>M1PS69</accession>
<reference evidence="9" key="1">
    <citation type="journal article" date="2013" name="Stand. Genomic Sci.">
        <title>Complete genome sequence of Desulfocapsa sulfexigens, a marine deltaproteobacterium specialized in disproportionating inorganic sulfur compounds.</title>
        <authorList>
            <person name="Finster K.W."/>
            <person name="Kjeldsen K.U."/>
            <person name="Kube M."/>
            <person name="Reinhardt R."/>
            <person name="Mussmann M."/>
            <person name="Amann R."/>
            <person name="Schreiber L."/>
        </authorList>
    </citation>
    <scope>NUCLEOTIDE SEQUENCE [LARGE SCALE GENOMIC DNA]</scope>
    <source>
        <strain evidence="9">DSM 10523 / SB164P1</strain>
    </source>
</reference>
<dbReference type="Pfam" id="PF07690">
    <property type="entry name" value="MFS_1"/>
    <property type="match status" value="1"/>
</dbReference>
<dbReference type="GO" id="GO:0005886">
    <property type="term" value="C:plasma membrane"/>
    <property type="evidence" value="ECO:0007669"/>
    <property type="project" value="UniProtKB-SubCell"/>
</dbReference>
<dbReference type="HOGENOM" id="CLU_692091_0_0_7"/>
<comment type="subcellular location">
    <subcellularLocation>
        <location evidence="1">Cell membrane</location>
        <topology evidence="1">Multi-pass membrane protein</topology>
    </subcellularLocation>
</comment>
<dbReference type="AlphaFoldDB" id="M1PS69"/>
<feature type="domain" description="Major facilitator superfamily (MFS) profile" evidence="7">
    <location>
        <begin position="2"/>
        <end position="380"/>
    </location>
</feature>
<dbReference type="KEGG" id="dsf:UWK_02670"/>
<dbReference type="InterPro" id="IPR020846">
    <property type="entry name" value="MFS_dom"/>
</dbReference>
<feature type="transmembrane region" description="Helical" evidence="6">
    <location>
        <begin position="291"/>
        <end position="313"/>
    </location>
</feature>
<keyword evidence="2" id="KW-1003">Cell membrane</keyword>
<dbReference type="InterPro" id="IPR011701">
    <property type="entry name" value="MFS"/>
</dbReference>
<dbReference type="GO" id="GO:0022857">
    <property type="term" value="F:transmembrane transporter activity"/>
    <property type="evidence" value="ECO:0007669"/>
    <property type="project" value="InterPro"/>
</dbReference>
<dbReference type="InterPro" id="IPR036259">
    <property type="entry name" value="MFS_trans_sf"/>
</dbReference>
<keyword evidence="4 6" id="KW-1133">Transmembrane helix</keyword>
<feature type="transmembrane region" description="Helical" evidence="6">
    <location>
        <begin position="266"/>
        <end position="285"/>
    </location>
</feature>
<dbReference type="Gene3D" id="1.20.1250.20">
    <property type="entry name" value="MFS general substrate transporter like domains"/>
    <property type="match status" value="2"/>
</dbReference>
<evidence type="ECO:0000256" key="4">
    <source>
        <dbReference type="ARBA" id="ARBA00022989"/>
    </source>
</evidence>
<feature type="transmembrane region" description="Helical" evidence="6">
    <location>
        <begin position="97"/>
        <end position="121"/>
    </location>
</feature>
<feature type="transmembrane region" description="Helical" evidence="6">
    <location>
        <begin position="354"/>
        <end position="377"/>
    </location>
</feature>
<feature type="transmembrane region" description="Helical" evidence="6">
    <location>
        <begin position="42"/>
        <end position="60"/>
    </location>
</feature>
<evidence type="ECO:0000313" key="8">
    <source>
        <dbReference type="EMBL" id="AGF79206.1"/>
    </source>
</evidence>
<feature type="transmembrane region" description="Helical" evidence="6">
    <location>
        <begin position="72"/>
        <end position="91"/>
    </location>
</feature>
<keyword evidence="3 6" id="KW-0812">Transmembrane</keyword>
<dbReference type="PANTHER" id="PTHR43124:SF3">
    <property type="entry name" value="CHLORAMPHENICOL EFFLUX PUMP RV0191"/>
    <property type="match status" value="1"/>
</dbReference>
<evidence type="ECO:0000256" key="2">
    <source>
        <dbReference type="ARBA" id="ARBA00022475"/>
    </source>
</evidence>
<dbReference type="EMBL" id="CP003985">
    <property type="protein sequence ID" value="AGF79206.1"/>
    <property type="molecule type" value="Genomic_DNA"/>
</dbReference>
<evidence type="ECO:0000256" key="1">
    <source>
        <dbReference type="ARBA" id="ARBA00004651"/>
    </source>
</evidence>